<proteinExistence type="predicted"/>
<evidence type="ECO:0000256" key="1">
    <source>
        <dbReference type="SAM" id="MobiDB-lite"/>
    </source>
</evidence>
<protein>
    <submittedName>
        <fullName evidence="2">Uncharacterized protein</fullName>
    </submittedName>
</protein>
<keyword evidence="3" id="KW-1185">Reference proteome</keyword>
<dbReference type="HOGENOM" id="CLU_1680788_0_0_1"/>
<sequence>MEVTRPRQRHERYELAAIELQPPLPLSSYRHHLLRPDPMRRGHGVAVGGGSVELHRHRLKARYGWRRKGRSVHANSPLDFRGTTSSPPLPLRPPPLPSGLDAGGGSGGGSEHEQEHAQAQMDVRSRSHGGGAGVIEEIGQRQAGHIRYPNLLVPASP</sequence>
<name>A0A0E0QEB9_ORYRU</name>
<dbReference type="Gramene" id="ORUFI08G03240.1">
    <property type="protein sequence ID" value="ORUFI08G03240.1"/>
    <property type="gene ID" value="ORUFI08G03240"/>
</dbReference>
<evidence type="ECO:0000313" key="2">
    <source>
        <dbReference type="EnsemblPlants" id="ORUFI08G03240.1"/>
    </source>
</evidence>
<feature type="region of interest" description="Disordered" evidence="1">
    <location>
        <begin position="64"/>
        <end position="157"/>
    </location>
</feature>
<accession>A0A0E0QEB9</accession>
<reference evidence="2" key="2">
    <citation type="submission" date="2015-06" db="UniProtKB">
        <authorList>
            <consortium name="EnsemblPlants"/>
        </authorList>
    </citation>
    <scope>IDENTIFICATION</scope>
</reference>
<dbReference type="Proteomes" id="UP000008022">
    <property type="component" value="Unassembled WGS sequence"/>
</dbReference>
<dbReference type="EnsemblPlants" id="ORUFI08G03240.1">
    <property type="protein sequence ID" value="ORUFI08G03240.1"/>
    <property type="gene ID" value="ORUFI08G03240"/>
</dbReference>
<organism evidence="2 3">
    <name type="scientific">Oryza rufipogon</name>
    <name type="common">Brownbeard rice</name>
    <name type="synonym">Asian wild rice</name>
    <dbReference type="NCBI Taxonomy" id="4529"/>
    <lineage>
        <taxon>Eukaryota</taxon>
        <taxon>Viridiplantae</taxon>
        <taxon>Streptophyta</taxon>
        <taxon>Embryophyta</taxon>
        <taxon>Tracheophyta</taxon>
        <taxon>Spermatophyta</taxon>
        <taxon>Magnoliopsida</taxon>
        <taxon>Liliopsida</taxon>
        <taxon>Poales</taxon>
        <taxon>Poaceae</taxon>
        <taxon>BOP clade</taxon>
        <taxon>Oryzoideae</taxon>
        <taxon>Oryzeae</taxon>
        <taxon>Oryzinae</taxon>
        <taxon>Oryza</taxon>
    </lineage>
</organism>
<dbReference type="AlphaFoldDB" id="A0A0E0QEB9"/>
<evidence type="ECO:0000313" key="3">
    <source>
        <dbReference type="Proteomes" id="UP000008022"/>
    </source>
</evidence>
<reference evidence="3" key="1">
    <citation type="submission" date="2013-06" db="EMBL/GenBank/DDBJ databases">
        <authorList>
            <person name="Zhao Q."/>
        </authorList>
    </citation>
    <scope>NUCLEOTIDE SEQUENCE</scope>
    <source>
        <strain evidence="3">cv. W1943</strain>
    </source>
</reference>
<feature type="compositionally biased region" description="Pro residues" evidence="1">
    <location>
        <begin position="87"/>
        <end position="97"/>
    </location>
</feature>